<gene>
    <name evidence="2" type="ORF">LV85_00281</name>
</gene>
<evidence type="ECO:0000313" key="3">
    <source>
        <dbReference type="Proteomes" id="UP000248882"/>
    </source>
</evidence>
<dbReference type="InterPro" id="IPR022409">
    <property type="entry name" value="PKD/Chitinase_dom"/>
</dbReference>
<dbReference type="Gene3D" id="2.60.40.10">
    <property type="entry name" value="Immunoglobulins"/>
    <property type="match status" value="1"/>
</dbReference>
<name>A0A2W7S526_9BACT</name>
<dbReference type="InterPro" id="IPR000601">
    <property type="entry name" value="PKD_dom"/>
</dbReference>
<dbReference type="InterPro" id="IPR035986">
    <property type="entry name" value="PKD_dom_sf"/>
</dbReference>
<dbReference type="SMART" id="SM00089">
    <property type="entry name" value="PKD"/>
    <property type="match status" value="1"/>
</dbReference>
<reference evidence="2 3" key="1">
    <citation type="submission" date="2018-06" db="EMBL/GenBank/DDBJ databases">
        <title>Genomic Encyclopedia of Archaeal and Bacterial Type Strains, Phase II (KMG-II): from individual species to whole genera.</title>
        <authorList>
            <person name="Goeker M."/>
        </authorList>
    </citation>
    <scope>NUCLEOTIDE SEQUENCE [LARGE SCALE GENOMIC DNA]</scope>
    <source>
        <strain evidence="2 3">DSM 19830</strain>
    </source>
</reference>
<dbReference type="AlphaFoldDB" id="A0A2W7S526"/>
<dbReference type="Pfam" id="PF13585">
    <property type="entry name" value="CHU_C"/>
    <property type="match status" value="1"/>
</dbReference>
<dbReference type="SUPFAM" id="SSF49299">
    <property type="entry name" value="PKD domain"/>
    <property type="match status" value="1"/>
</dbReference>
<dbReference type="InterPro" id="IPR026341">
    <property type="entry name" value="T9SS_type_B"/>
</dbReference>
<organism evidence="2 3">
    <name type="scientific">Algoriphagus chordae</name>
    <dbReference type="NCBI Taxonomy" id="237019"/>
    <lineage>
        <taxon>Bacteria</taxon>
        <taxon>Pseudomonadati</taxon>
        <taxon>Bacteroidota</taxon>
        <taxon>Cytophagia</taxon>
        <taxon>Cytophagales</taxon>
        <taxon>Cyclobacteriaceae</taxon>
        <taxon>Algoriphagus</taxon>
    </lineage>
</organism>
<protein>
    <submittedName>
        <fullName evidence="2">Gliding motility-associated-like protein</fullName>
    </submittedName>
</protein>
<comment type="caution">
    <text evidence="2">The sequence shown here is derived from an EMBL/GenBank/DDBJ whole genome shotgun (WGS) entry which is preliminary data.</text>
</comment>
<keyword evidence="3" id="KW-1185">Reference proteome</keyword>
<sequence length="701" mass="76475">MSIHKAIFIKLKSPKILRVSKRMQVRIHKSGSKGLVLLLSMICSFPMYASSDYSLSVTEPIKVTVTGKLALCSHEEKGSVILNVAGGVAPYSYRWNTLETSKDRTNLNAGTYTVEITDATGTTHIERIVVQPPYPLILSEPEIKDASCSSGKDGYAKIAVKVGRGEPYQITWSNGLKNTWEANRLEPGVYSVTVADKYHCDVTTTFEIKAVSEGINVSESIQTLSCASEKSASITLNVSGGVGPYTYKWSNGSTSQNLQNIGAGEYSVQIQDQKGCSYQASYSITAPTSMEIQTKISDPTCADSASGLIQLEVSGGQAPYTYRWNNGNTSSINSKLSSGKYTVVVTDAMGCSLEKEIVLAPASSLEIKLLEMNNASCQGANDGSIRLEVNSAEKGLNFLWDDGFTELNRNNLRAGTYLLTVSDESGCENSKSFTISEPNLLQAKIETVLDVDCELGAVTGVAWVSIQGGNQPYQITWNTGEKDLREINFSKAGNIKVNVTDATGCSSQTEVRVDFPTSISKSGRLNFKYRKLKINSEPKVQVDEEIIFESEISEEFIGWEWAFGDGNASTDKDPIHVFDNSGTFEVTLTAYDVFGCSSVEKNIIQVNKPAELITIPNAFTPNGDGLNDTFLPKLREVATFSMEIFNTWGEHIYSTSGLESQGWAGIYKGQASPGGNYLYKITYTSLSGEIYYRTGRITLIR</sequence>
<dbReference type="PROSITE" id="PS50093">
    <property type="entry name" value="PKD"/>
    <property type="match status" value="1"/>
</dbReference>
<dbReference type="Proteomes" id="UP000248882">
    <property type="component" value="Unassembled WGS sequence"/>
</dbReference>
<dbReference type="Pfam" id="PF13573">
    <property type="entry name" value="SprB"/>
    <property type="match status" value="3"/>
</dbReference>
<accession>A0A2W7S526</accession>
<dbReference type="Pfam" id="PF18911">
    <property type="entry name" value="PKD_4"/>
    <property type="match status" value="1"/>
</dbReference>
<dbReference type="EMBL" id="QKZT01000001">
    <property type="protein sequence ID" value="PZX58095.1"/>
    <property type="molecule type" value="Genomic_DNA"/>
</dbReference>
<dbReference type="InterPro" id="IPR025667">
    <property type="entry name" value="SprB_repeat"/>
</dbReference>
<evidence type="ECO:0000259" key="1">
    <source>
        <dbReference type="PROSITE" id="PS50093"/>
    </source>
</evidence>
<dbReference type="CDD" id="cd00146">
    <property type="entry name" value="PKD"/>
    <property type="match status" value="1"/>
</dbReference>
<feature type="domain" description="PKD" evidence="1">
    <location>
        <begin position="529"/>
        <end position="603"/>
    </location>
</feature>
<dbReference type="NCBIfam" id="TIGR04131">
    <property type="entry name" value="Bac_Flav_CTERM"/>
    <property type="match status" value="1"/>
</dbReference>
<dbReference type="InterPro" id="IPR013783">
    <property type="entry name" value="Ig-like_fold"/>
</dbReference>
<evidence type="ECO:0000313" key="2">
    <source>
        <dbReference type="EMBL" id="PZX58095.1"/>
    </source>
</evidence>
<dbReference type="Gene3D" id="2.60.40.740">
    <property type="match status" value="4"/>
</dbReference>
<proteinExistence type="predicted"/>